<dbReference type="Proteomes" id="UP000481947">
    <property type="component" value="Unassembled WGS sequence"/>
</dbReference>
<reference evidence="1 2" key="1">
    <citation type="submission" date="2019-09" db="EMBL/GenBank/DDBJ databases">
        <title>Identification of Malikia spinosa a prominent benzene-, toluene-, and ethylbenzene-degrading bacterium: enrichment, isolation and whole genome sequencing.</title>
        <authorList>
            <person name="Tancsics A."/>
            <person name="Revesz F."/>
            <person name="Kriszt B."/>
        </authorList>
    </citation>
    <scope>NUCLEOTIDE SEQUENCE [LARGE SCALE GENOMIC DNA]</scope>
    <source>
        <strain evidence="1 2">AB6</strain>
    </source>
</reference>
<gene>
    <name evidence="1" type="ORF">F5985_15640</name>
</gene>
<evidence type="ECO:0000313" key="1">
    <source>
        <dbReference type="EMBL" id="MYZ53521.1"/>
    </source>
</evidence>
<protein>
    <submittedName>
        <fullName evidence="1">Uncharacterized protein</fullName>
    </submittedName>
</protein>
<evidence type="ECO:0000313" key="2">
    <source>
        <dbReference type="Proteomes" id="UP000481947"/>
    </source>
</evidence>
<organism evidence="1 2">
    <name type="scientific">Malikia spinosa</name>
    <dbReference type="NCBI Taxonomy" id="86180"/>
    <lineage>
        <taxon>Bacteria</taxon>
        <taxon>Pseudomonadati</taxon>
        <taxon>Pseudomonadota</taxon>
        <taxon>Betaproteobacteria</taxon>
        <taxon>Burkholderiales</taxon>
        <taxon>Comamonadaceae</taxon>
        <taxon>Malikia</taxon>
    </lineage>
</organism>
<comment type="caution">
    <text evidence="1">The sequence shown here is derived from an EMBL/GenBank/DDBJ whole genome shotgun (WGS) entry which is preliminary data.</text>
</comment>
<accession>A0A7C9MYW9</accession>
<dbReference type="EMBL" id="VYSB01000021">
    <property type="protein sequence ID" value="MYZ53521.1"/>
    <property type="molecule type" value="Genomic_DNA"/>
</dbReference>
<sequence length="257" mass="28695">MSEDRVPDLLVAYFSTDDALRSRSVSDRLLTGLLELPAPPARLSADWQRETLRLGLEAGDVEPLSLARSRTRWPDYRLCLQAMGDWMDSLGLPGLLEHSELALMACRGARYHHDAAQYGAAAFCNLFLSEDRGQDLHFPATGQRIPLQRGRVVIFDTAQPHAVINRHKDGFDPDDFPAGADCSQVFLSWELPIEQAGLARALGIDFDFDFDFDIDPTTAARLDQQQVWLDGAPAELCPETGRWRQIDARQSAQKSSE</sequence>
<name>A0A7C9MYW9_9BURK</name>
<proteinExistence type="predicted"/>
<dbReference type="AlphaFoldDB" id="A0A7C9MYW9"/>
<dbReference type="RefSeq" id="WP_161126118.1">
    <property type="nucleotide sequence ID" value="NZ_VYSB01000021.1"/>
</dbReference>